<dbReference type="InterPro" id="IPR036291">
    <property type="entry name" value="NAD(P)-bd_dom_sf"/>
</dbReference>
<organism evidence="5 6">
    <name type="scientific">Alsobacter ponti</name>
    <dbReference type="NCBI Taxonomy" id="2962936"/>
    <lineage>
        <taxon>Bacteria</taxon>
        <taxon>Pseudomonadati</taxon>
        <taxon>Pseudomonadota</taxon>
        <taxon>Alphaproteobacteria</taxon>
        <taxon>Hyphomicrobiales</taxon>
        <taxon>Alsobacteraceae</taxon>
        <taxon>Alsobacter</taxon>
    </lineage>
</organism>
<comment type="similarity">
    <text evidence="2">Belongs to the D-isomer specific 2-hydroxyacid dehydrogenase family.</text>
</comment>
<evidence type="ECO:0000256" key="2">
    <source>
        <dbReference type="RuleBase" id="RU003719"/>
    </source>
</evidence>
<reference evidence="5 6" key="1">
    <citation type="submission" date="2022-07" db="EMBL/GenBank/DDBJ databases">
        <authorList>
            <person name="Li W.-J."/>
            <person name="Deng Q.-Q."/>
        </authorList>
    </citation>
    <scope>NUCLEOTIDE SEQUENCE [LARGE SCALE GENOMIC DNA]</scope>
    <source>
        <strain evidence="5 6">SYSU M60028</strain>
    </source>
</reference>
<dbReference type="InterPro" id="IPR029753">
    <property type="entry name" value="D-isomer_DH_CS"/>
</dbReference>
<evidence type="ECO:0000259" key="4">
    <source>
        <dbReference type="Pfam" id="PF02826"/>
    </source>
</evidence>
<dbReference type="InterPro" id="IPR050223">
    <property type="entry name" value="D-isomer_2-hydroxyacid_DH"/>
</dbReference>
<dbReference type="RefSeq" id="WP_254737443.1">
    <property type="nucleotide sequence ID" value="NZ_JANCLU010000001.1"/>
</dbReference>
<dbReference type="SUPFAM" id="SSF51735">
    <property type="entry name" value="NAD(P)-binding Rossmann-fold domains"/>
    <property type="match status" value="1"/>
</dbReference>
<evidence type="ECO:0000259" key="3">
    <source>
        <dbReference type="Pfam" id="PF00389"/>
    </source>
</evidence>
<dbReference type="InterPro" id="IPR006140">
    <property type="entry name" value="D-isomer_DH_NAD-bd"/>
</dbReference>
<dbReference type="Pfam" id="PF02826">
    <property type="entry name" value="2-Hacid_dh_C"/>
    <property type="match status" value="1"/>
</dbReference>
<keyword evidence="6" id="KW-1185">Reference proteome</keyword>
<feature type="domain" description="D-isomer specific 2-hydroxyacid dehydrogenase catalytic" evidence="3">
    <location>
        <begin position="39"/>
        <end position="319"/>
    </location>
</feature>
<evidence type="ECO:0000313" key="5">
    <source>
        <dbReference type="EMBL" id="MCP8936978.1"/>
    </source>
</evidence>
<dbReference type="SUPFAM" id="SSF52283">
    <property type="entry name" value="Formate/glycerate dehydrogenase catalytic domain-like"/>
    <property type="match status" value="1"/>
</dbReference>
<comment type="caution">
    <text evidence="5">The sequence shown here is derived from an EMBL/GenBank/DDBJ whole genome shotgun (WGS) entry which is preliminary data.</text>
</comment>
<dbReference type="Proteomes" id="UP001205890">
    <property type="component" value="Unassembled WGS sequence"/>
</dbReference>
<name>A0ABT1L9P2_9HYPH</name>
<dbReference type="InterPro" id="IPR006139">
    <property type="entry name" value="D-isomer_2_OHA_DH_cat_dom"/>
</dbReference>
<evidence type="ECO:0000256" key="1">
    <source>
        <dbReference type="ARBA" id="ARBA00023002"/>
    </source>
</evidence>
<dbReference type="EMBL" id="JANCLU010000001">
    <property type="protein sequence ID" value="MCP8936978.1"/>
    <property type="molecule type" value="Genomic_DNA"/>
</dbReference>
<dbReference type="PANTHER" id="PTHR10996:SF283">
    <property type="entry name" value="GLYOXYLATE_HYDROXYPYRUVATE REDUCTASE B"/>
    <property type="match status" value="1"/>
</dbReference>
<dbReference type="PROSITE" id="PS00671">
    <property type="entry name" value="D_2_HYDROXYACID_DH_3"/>
    <property type="match status" value="1"/>
</dbReference>
<protein>
    <submittedName>
        <fullName evidence="5">D-2-hydroxyacid dehydrogenase</fullName>
    </submittedName>
</protein>
<dbReference type="PANTHER" id="PTHR10996">
    <property type="entry name" value="2-HYDROXYACID DEHYDROGENASE-RELATED"/>
    <property type="match status" value="1"/>
</dbReference>
<accession>A0ABT1L9P2</accession>
<keyword evidence="1 2" id="KW-0560">Oxidoreductase</keyword>
<feature type="domain" description="D-isomer specific 2-hydroxyacid dehydrogenase NAD-binding" evidence="4">
    <location>
        <begin position="113"/>
        <end position="293"/>
    </location>
</feature>
<proteinExistence type="inferred from homology"/>
<gene>
    <name evidence="5" type="ORF">NK718_00475</name>
</gene>
<dbReference type="CDD" id="cd05300">
    <property type="entry name" value="2-Hacid_dh_1"/>
    <property type="match status" value="1"/>
</dbReference>
<dbReference type="Gene3D" id="3.40.50.720">
    <property type="entry name" value="NAD(P)-binding Rossmann-like Domain"/>
    <property type="match status" value="2"/>
</dbReference>
<evidence type="ECO:0000313" key="6">
    <source>
        <dbReference type="Proteomes" id="UP001205890"/>
    </source>
</evidence>
<sequence>MTVSALPPRDALTIGFAHVAYRMQDAFAARRTGIRHFEVRTLDDLEARVAEADVLVVSGLWRNHLLERAPRLRFVQSLSAGADQYDKAAFRARGVRLASGQGVNERAVAEHAMGLVLALTRQLHLARDHQAARSWRPMIGDRAIREDELGGKTLAVVGFGRIGQRLARLARGFDMRVVGVRREARPMPELADAVLPTERLVEALAQADIVALTCPLTPETEGLINPAAFAAMKPGAILINVARGKVVDEAALLATLGDGRLSAAGLDCFHDEPLPKGSPFWELPNVLVTPHSAGETRRYEENVTDILLANLDRLWRGETELVNGLA</sequence>
<dbReference type="Pfam" id="PF00389">
    <property type="entry name" value="2-Hacid_dh"/>
    <property type="match status" value="1"/>
</dbReference>